<organism evidence="4 5">
    <name type="scientific">Ekhidna lutea</name>
    <dbReference type="NCBI Taxonomy" id="447679"/>
    <lineage>
        <taxon>Bacteria</taxon>
        <taxon>Pseudomonadati</taxon>
        <taxon>Bacteroidota</taxon>
        <taxon>Cytophagia</taxon>
        <taxon>Cytophagales</taxon>
        <taxon>Reichenbachiellaceae</taxon>
        <taxon>Ekhidna</taxon>
    </lineage>
</organism>
<name>A0A239JJG4_EKHLU</name>
<keyword evidence="5" id="KW-1185">Reference proteome</keyword>
<dbReference type="GO" id="GO:0006352">
    <property type="term" value="P:DNA-templated transcription initiation"/>
    <property type="evidence" value="ECO:0007669"/>
    <property type="project" value="InterPro"/>
</dbReference>
<dbReference type="Proteomes" id="UP000198393">
    <property type="component" value="Unassembled WGS sequence"/>
</dbReference>
<dbReference type="InterPro" id="IPR013249">
    <property type="entry name" value="RNA_pol_sigma70_r4_t2"/>
</dbReference>
<dbReference type="Gene3D" id="1.10.1740.10">
    <property type="match status" value="1"/>
</dbReference>
<evidence type="ECO:0000259" key="1">
    <source>
        <dbReference type="Pfam" id="PF04542"/>
    </source>
</evidence>
<gene>
    <name evidence="4" type="ORF">SAMN05421640_2215</name>
</gene>
<dbReference type="PANTHER" id="PTHR47756:SF2">
    <property type="entry name" value="BLL6612 PROTEIN"/>
    <property type="match status" value="1"/>
</dbReference>
<dbReference type="EMBL" id="FZPD01000003">
    <property type="protein sequence ID" value="SNT06156.1"/>
    <property type="molecule type" value="Genomic_DNA"/>
</dbReference>
<protein>
    <submittedName>
        <fullName evidence="4">RNA polymerase sigma-70 factor, ECF subfamily</fullName>
    </submittedName>
</protein>
<dbReference type="InterPro" id="IPR036388">
    <property type="entry name" value="WH-like_DNA-bd_sf"/>
</dbReference>
<feature type="domain" description="DUF6596" evidence="3">
    <location>
        <begin position="178"/>
        <end position="279"/>
    </location>
</feature>
<dbReference type="InterPro" id="IPR007627">
    <property type="entry name" value="RNA_pol_sigma70_r2"/>
</dbReference>
<evidence type="ECO:0000259" key="2">
    <source>
        <dbReference type="Pfam" id="PF08281"/>
    </source>
</evidence>
<dbReference type="AlphaFoldDB" id="A0A239JJG4"/>
<reference evidence="4 5" key="1">
    <citation type="submission" date="2017-06" db="EMBL/GenBank/DDBJ databases">
        <authorList>
            <person name="Kim H.J."/>
            <person name="Triplett B.A."/>
        </authorList>
    </citation>
    <scope>NUCLEOTIDE SEQUENCE [LARGE SCALE GENOMIC DNA]</scope>
    <source>
        <strain evidence="4 5">DSM 19307</strain>
    </source>
</reference>
<dbReference type="SUPFAM" id="SSF88659">
    <property type="entry name" value="Sigma3 and sigma4 domains of RNA polymerase sigma factors"/>
    <property type="match status" value="1"/>
</dbReference>
<dbReference type="InterPro" id="IPR013324">
    <property type="entry name" value="RNA_pol_sigma_r3/r4-like"/>
</dbReference>
<dbReference type="GO" id="GO:0016987">
    <property type="term" value="F:sigma factor activity"/>
    <property type="evidence" value="ECO:0007669"/>
    <property type="project" value="InterPro"/>
</dbReference>
<dbReference type="OrthoDB" id="9780299at2"/>
<evidence type="ECO:0000259" key="3">
    <source>
        <dbReference type="Pfam" id="PF20239"/>
    </source>
</evidence>
<dbReference type="InterPro" id="IPR046531">
    <property type="entry name" value="DUF6596"/>
</dbReference>
<dbReference type="GO" id="GO:0003677">
    <property type="term" value="F:DNA binding"/>
    <property type="evidence" value="ECO:0007669"/>
    <property type="project" value="InterPro"/>
</dbReference>
<feature type="domain" description="RNA polymerase sigma-70 region 2" evidence="1">
    <location>
        <begin position="14"/>
        <end position="79"/>
    </location>
</feature>
<dbReference type="InterPro" id="IPR014284">
    <property type="entry name" value="RNA_pol_sigma-70_dom"/>
</dbReference>
<dbReference type="InterPro" id="IPR013325">
    <property type="entry name" value="RNA_pol_sigma_r2"/>
</dbReference>
<dbReference type="PANTHER" id="PTHR47756">
    <property type="entry name" value="BLL6612 PROTEIN-RELATED"/>
    <property type="match status" value="1"/>
</dbReference>
<accession>A0A239JJG4</accession>
<dbReference type="Pfam" id="PF20239">
    <property type="entry name" value="DUF6596"/>
    <property type="match status" value="1"/>
</dbReference>
<dbReference type="RefSeq" id="WP_089356920.1">
    <property type="nucleotide sequence ID" value="NZ_FZPD01000003.1"/>
</dbReference>
<proteinExistence type="predicted"/>
<dbReference type="SUPFAM" id="SSF88946">
    <property type="entry name" value="Sigma2 domain of RNA polymerase sigma factors"/>
    <property type="match status" value="1"/>
</dbReference>
<sequence length="408" mass="46969">MQTSQLVDHFFRTEYGKAVSHLTSKFGASNLELAEDSVQEALIKAMQTWPYAQIPDNPTGWILRVARNKMIDQLRRDQKTTQQEVPETTEEMNEDLSLESINDDMVRMMFACCHPSLSQEYQIILTLKILGGLSVREISSSLLKKEETVAKAYTRAKKKFKQEEIKLLLPPANEIEKRLEMVLKIIYLLFNEGYKSAEGEMLIRKELCEDAIRLNRVLLESEICNTPTANSLMALMHFHAARFSARTDENGDIITLENQDRSKWDQNLINQGLFYLEQASDDGGINEYIIQAAISAVHCQAPSFEETNWMEILRLYDLQLQITPSPIVRLNRIVPLEKVHGPHVAYTEIEELEETSFFDEYYLFYAIKSDLLNTLGESSEARVSLKRAIDLTKNEREKAYLKDKLKSI</sequence>
<dbReference type="Pfam" id="PF08281">
    <property type="entry name" value="Sigma70_r4_2"/>
    <property type="match status" value="1"/>
</dbReference>
<dbReference type="NCBIfam" id="TIGR02937">
    <property type="entry name" value="sigma70-ECF"/>
    <property type="match status" value="1"/>
</dbReference>
<dbReference type="Pfam" id="PF04542">
    <property type="entry name" value="Sigma70_r2"/>
    <property type="match status" value="1"/>
</dbReference>
<feature type="domain" description="RNA polymerase sigma factor 70 region 4 type 2" evidence="2">
    <location>
        <begin position="108"/>
        <end position="159"/>
    </location>
</feature>
<evidence type="ECO:0000313" key="4">
    <source>
        <dbReference type="EMBL" id="SNT06156.1"/>
    </source>
</evidence>
<evidence type="ECO:0000313" key="5">
    <source>
        <dbReference type="Proteomes" id="UP000198393"/>
    </source>
</evidence>
<dbReference type="Gene3D" id="1.10.10.10">
    <property type="entry name" value="Winged helix-like DNA-binding domain superfamily/Winged helix DNA-binding domain"/>
    <property type="match status" value="1"/>
</dbReference>